<dbReference type="CDD" id="cd00161">
    <property type="entry name" value="beta-trefoil_Ricin-like"/>
    <property type="match status" value="1"/>
</dbReference>
<keyword evidence="1" id="KW-0732">Signal</keyword>
<keyword evidence="3" id="KW-1185">Reference proteome</keyword>
<dbReference type="OrthoDB" id="2999905at2759"/>
<feature type="signal peptide" evidence="1">
    <location>
        <begin position="1"/>
        <end position="21"/>
    </location>
</feature>
<dbReference type="InterPro" id="IPR035992">
    <property type="entry name" value="Ricin_B-like_lectins"/>
</dbReference>
<proteinExistence type="predicted"/>
<feature type="chain" id="PRO_5040386636" description="Ricin B lectin domain-containing protein" evidence="1">
    <location>
        <begin position="22"/>
        <end position="185"/>
    </location>
</feature>
<organism evidence="2 3">
    <name type="scientific">Rhodocollybia butyracea</name>
    <dbReference type="NCBI Taxonomy" id="206335"/>
    <lineage>
        <taxon>Eukaryota</taxon>
        <taxon>Fungi</taxon>
        <taxon>Dikarya</taxon>
        <taxon>Basidiomycota</taxon>
        <taxon>Agaricomycotina</taxon>
        <taxon>Agaricomycetes</taxon>
        <taxon>Agaricomycetidae</taxon>
        <taxon>Agaricales</taxon>
        <taxon>Marasmiineae</taxon>
        <taxon>Omphalotaceae</taxon>
        <taxon>Rhodocollybia</taxon>
    </lineage>
</organism>
<protein>
    <recommendedName>
        <fullName evidence="4">Ricin B lectin domain-containing protein</fullName>
    </recommendedName>
</protein>
<gene>
    <name evidence="2" type="ORF">BDP27DRAFT_814496</name>
</gene>
<name>A0A9P5PTY1_9AGAR</name>
<dbReference type="SUPFAM" id="SSF50370">
    <property type="entry name" value="Ricin B-like lectins"/>
    <property type="match status" value="1"/>
</dbReference>
<sequence>MFFSALSLLTCAGLLLKSVHADIPPSPGPYTISNANDGLVLNLDGPNADTTYNAREFQFNVPYHSFVQQRWSFTQSGENSGSLVGGNGVNQGVSFPSLWLACSPTSGAVCNAVQAPNANTNWVLQAVTGGFVIASAENESLVLTGPGVSQEQVFLSEFEFGNLAQVWVFAGYTTTGCACCVCGVE</sequence>
<evidence type="ECO:0000313" key="2">
    <source>
        <dbReference type="EMBL" id="KAF9068472.1"/>
    </source>
</evidence>
<dbReference type="Gene3D" id="2.80.10.50">
    <property type="match status" value="1"/>
</dbReference>
<reference evidence="2" key="1">
    <citation type="submission" date="2020-11" db="EMBL/GenBank/DDBJ databases">
        <authorList>
            <consortium name="DOE Joint Genome Institute"/>
            <person name="Ahrendt S."/>
            <person name="Riley R."/>
            <person name="Andreopoulos W."/>
            <person name="Labutti K."/>
            <person name="Pangilinan J."/>
            <person name="Ruiz-Duenas F.J."/>
            <person name="Barrasa J.M."/>
            <person name="Sanchez-Garcia M."/>
            <person name="Camarero S."/>
            <person name="Miyauchi S."/>
            <person name="Serrano A."/>
            <person name="Linde D."/>
            <person name="Babiker R."/>
            <person name="Drula E."/>
            <person name="Ayuso-Fernandez I."/>
            <person name="Pacheco R."/>
            <person name="Padilla G."/>
            <person name="Ferreira P."/>
            <person name="Barriuso J."/>
            <person name="Kellner H."/>
            <person name="Castanera R."/>
            <person name="Alfaro M."/>
            <person name="Ramirez L."/>
            <person name="Pisabarro A.G."/>
            <person name="Kuo A."/>
            <person name="Tritt A."/>
            <person name="Lipzen A."/>
            <person name="He G."/>
            <person name="Yan M."/>
            <person name="Ng V."/>
            <person name="Cullen D."/>
            <person name="Martin F."/>
            <person name="Rosso M.-N."/>
            <person name="Henrissat B."/>
            <person name="Hibbett D."/>
            <person name="Martinez A.T."/>
            <person name="Grigoriev I.V."/>
        </authorList>
    </citation>
    <scope>NUCLEOTIDE SEQUENCE</scope>
    <source>
        <strain evidence="2">AH 40177</strain>
    </source>
</reference>
<accession>A0A9P5PTY1</accession>
<dbReference type="AlphaFoldDB" id="A0A9P5PTY1"/>
<dbReference type="EMBL" id="JADNRY010000060">
    <property type="protein sequence ID" value="KAF9068472.1"/>
    <property type="molecule type" value="Genomic_DNA"/>
</dbReference>
<evidence type="ECO:0008006" key="4">
    <source>
        <dbReference type="Google" id="ProtNLM"/>
    </source>
</evidence>
<evidence type="ECO:0000256" key="1">
    <source>
        <dbReference type="SAM" id="SignalP"/>
    </source>
</evidence>
<dbReference type="Proteomes" id="UP000772434">
    <property type="component" value="Unassembled WGS sequence"/>
</dbReference>
<evidence type="ECO:0000313" key="3">
    <source>
        <dbReference type="Proteomes" id="UP000772434"/>
    </source>
</evidence>
<comment type="caution">
    <text evidence="2">The sequence shown here is derived from an EMBL/GenBank/DDBJ whole genome shotgun (WGS) entry which is preliminary data.</text>
</comment>